<sequence>MINFQSSIFNYNGNNNKCKKSSNDESSDKDNEYNEYDVNEIVTSIERMQFNKVLHH</sequence>
<protein>
    <submittedName>
        <fullName evidence="2">Uncharacterized protein</fullName>
    </submittedName>
</protein>
<gene>
    <name evidence="2" type="ORF">RhiirC2_803963</name>
</gene>
<dbReference type="Proteomes" id="UP000233469">
    <property type="component" value="Unassembled WGS sequence"/>
</dbReference>
<feature type="region of interest" description="Disordered" evidence="1">
    <location>
        <begin position="1"/>
        <end position="36"/>
    </location>
</feature>
<accession>A0A2N1L746</accession>
<name>A0A2N1L746_9GLOM</name>
<evidence type="ECO:0000313" key="2">
    <source>
        <dbReference type="EMBL" id="PKK45208.1"/>
    </source>
</evidence>
<dbReference type="EMBL" id="LLXL01009030">
    <property type="protein sequence ID" value="PKK45208.1"/>
    <property type="molecule type" value="Genomic_DNA"/>
</dbReference>
<reference evidence="2 3" key="1">
    <citation type="submission" date="2016-04" db="EMBL/GenBank/DDBJ databases">
        <title>Genome analyses suggest a sexual origin of heterokaryosis in a supposedly ancient asexual fungus.</title>
        <authorList>
            <person name="Ropars J."/>
            <person name="Sedzielewska K."/>
            <person name="Noel J."/>
            <person name="Charron P."/>
            <person name="Farinelli L."/>
            <person name="Marton T."/>
            <person name="Kruger M."/>
            <person name="Pelin A."/>
            <person name="Brachmann A."/>
            <person name="Corradi N."/>
        </authorList>
    </citation>
    <scope>NUCLEOTIDE SEQUENCE [LARGE SCALE GENOMIC DNA]</scope>
    <source>
        <strain evidence="2 3">C2</strain>
    </source>
</reference>
<organism evidence="2 3">
    <name type="scientific">Rhizophagus irregularis</name>
    <dbReference type="NCBI Taxonomy" id="588596"/>
    <lineage>
        <taxon>Eukaryota</taxon>
        <taxon>Fungi</taxon>
        <taxon>Fungi incertae sedis</taxon>
        <taxon>Mucoromycota</taxon>
        <taxon>Glomeromycotina</taxon>
        <taxon>Glomeromycetes</taxon>
        <taxon>Glomerales</taxon>
        <taxon>Glomeraceae</taxon>
        <taxon>Rhizophagus</taxon>
    </lineage>
</organism>
<reference evidence="2 3" key="2">
    <citation type="submission" date="2017-10" db="EMBL/GenBank/DDBJ databases">
        <title>Extensive intraspecific genome diversity in a model arbuscular mycorrhizal fungus.</title>
        <authorList>
            <person name="Chen E.C.H."/>
            <person name="Morin E."/>
            <person name="Baudet D."/>
            <person name="Noel J."/>
            <person name="Ndikumana S."/>
            <person name="Charron P."/>
            <person name="St-Onge C."/>
            <person name="Giorgi J."/>
            <person name="Grigoriev I.V."/>
            <person name="Roux C."/>
            <person name="Martin F.M."/>
            <person name="Corradi N."/>
        </authorList>
    </citation>
    <scope>NUCLEOTIDE SEQUENCE [LARGE SCALE GENOMIC DNA]</scope>
    <source>
        <strain evidence="2 3">C2</strain>
    </source>
</reference>
<proteinExistence type="predicted"/>
<dbReference type="AlphaFoldDB" id="A0A2N1L746"/>
<feature type="compositionally biased region" description="Basic and acidic residues" evidence="1">
    <location>
        <begin position="21"/>
        <end position="32"/>
    </location>
</feature>
<evidence type="ECO:0000313" key="3">
    <source>
        <dbReference type="Proteomes" id="UP000233469"/>
    </source>
</evidence>
<evidence type="ECO:0000256" key="1">
    <source>
        <dbReference type="SAM" id="MobiDB-lite"/>
    </source>
</evidence>
<comment type="caution">
    <text evidence="2">The sequence shown here is derived from an EMBL/GenBank/DDBJ whole genome shotgun (WGS) entry which is preliminary data.</text>
</comment>